<dbReference type="InterPro" id="IPR029058">
    <property type="entry name" value="AB_hydrolase_fold"/>
</dbReference>
<evidence type="ECO:0000313" key="2">
    <source>
        <dbReference type="Proteomes" id="UP001157915"/>
    </source>
</evidence>
<reference evidence="1 2" key="1">
    <citation type="submission" date="2017-05" db="EMBL/GenBank/DDBJ databases">
        <authorList>
            <person name="Varghese N."/>
            <person name="Submissions S."/>
        </authorList>
    </citation>
    <scope>NUCLEOTIDE SEQUENCE [LARGE SCALE GENOMIC DNA]</scope>
    <source>
        <strain evidence="1 2">DSM 15360</strain>
    </source>
</reference>
<dbReference type="EMBL" id="FXUA01000003">
    <property type="protein sequence ID" value="SMP21020.1"/>
    <property type="molecule type" value="Genomic_DNA"/>
</dbReference>
<name>A0ABY1NX83_9BACT</name>
<dbReference type="InterPro" id="IPR000801">
    <property type="entry name" value="Esterase-like"/>
</dbReference>
<dbReference type="Pfam" id="PF00756">
    <property type="entry name" value="Esterase"/>
    <property type="match status" value="1"/>
</dbReference>
<dbReference type="PANTHER" id="PTHR48098:SF1">
    <property type="entry name" value="DIACYLGLYCEROL ACYLTRANSFERASE_MYCOLYLTRANSFERASE AG85A"/>
    <property type="match status" value="1"/>
</dbReference>
<protein>
    <submittedName>
        <fullName evidence="1">S-formylglutathione hydrolase FrmB</fullName>
    </submittedName>
</protein>
<comment type="caution">
    <text evidence="1">The sequence shown here is derived from an EMBL/GenBank/DDBJ whole genome shotgun (WGS) entry which is preliminary data.</text>
</comment>
<dbReference type="Proteomes" id="UP001157915">
    <property type="component" value="Unassembled WGS sequence"/>
</dbReference>
<dbReference type="SUPFAM" id="SSF53474">
    <property type="entry name" value="alpha/beta-Hydrolases"/>
    <property type="match status" value="1"/>
</dbReference>
<sequence length="267" mass="30074">MSSFRTIELSDEKFEQDGLRFLTVKTPNLKGRGDICLFVPDVLEGMTDLPIYILLHGVYGSAWVWAMKGGAHHTSKRMMESGEIRPAIIAMPSDGLWGDGSGYLRHRIKDFAQWIVSDVPRAVYENISQASENSPLCITGLSMGGYGALRLGAEFPDQFKAISAHSAITKFSEMGDFVEEPLDSFDLMSQEMDVIASVRKNAAKLPPMRFDCGKSDELIEGNRLLHTQLLELGVTHEYEELEGGHEWTYWQSHLERSLRFFDQTSFK</sequence>
<dbReference type="PANTHER" id="PTHR48098">
    <property type="entry name" value="ENTEROCHELIN ESTERASE-RELATED"/>
    <property type="match status" value="1"/>
</dbReference>
<dbReference type="GO" id="GO:0016787">
    <property type="term" value="F:hydrolase activity"/>
    <property type="evidence" value="ECO:0007669"/>
    <property type="project" value="UniProtKB-KW"/>
</dbReference>
<evidence type="ECO:0000313" key="1">
    <source>
        <dbReference type="EMBL" id="SMP21020.1"/>
    </source>
</evidence>
<proteinExistence type="predicted"/>
<accession>A0ABY1NX83</accession>
<keyword evidence="2" id="KW-1185">Reference proteome</keyword>
<dbReference type="RefSeq" id="WP_283412744.1">
    <property type="nucleotide sequence ID" value="NZ_FXUA01000003.1"/>
</dbReference>
<dbReference type="Gene3D" id="3.40.50.1820">
    <property type="entry name" value="alpha/beta hydrolase"/>
    <property type="match status" value="1"/>
</dbReference>
<keyword evidence="1" id="KW-0378">Hydrolase</keyword>
<dbReference type="InterPro" id="IPR050583">
    <property type="entry name" value="Mycobacterial_A85_antigen"/>
</dbReference>
<gene>
    <name evidence="1" type="ORF">SAMN06265367_103216</name>
</gene>
<organism evidence="1 2">
    <name type="scientific">Algoriphagus winogradskyi</name>
    <dbReference type="NCBI Taxonomy" id="237017"/>
    <lineage>
        <taxon>Bacteria</taxon>
        <taxon>Pseudomonadati</taxon>
        <taxon>Bacteroidota</taxon>
        <taxon>Cytophagia</taxon>
        <taxon>Cytophagales</taxon>
        <taxon>Cyclobacteriaceae</taxon>
        <taxon>Algoriphagus</taxon>
    </lineage>
</organism>